<proteinExistence type="evidence at transcript level"/>
<organism evidence="1">
    <name type="scientific">Ulva partita</name>
    <dbReference type="NCBI Taxonomy" id="1605170"/>
    <lineage>
        <taxon>Eukaryota</taxon>
        <taxon>Viridiplantae</taxon>
        <taxon>Chlorophyta</taxon>
        <taxon>core chlorophytes</taxon>
        <taxon>Ulvophyceae</taxon>
        <taxon>OUU clade</taxon>
        <taxon>Ulvales</taxon>
        <taxon>Ulvaceae</taxon>
        <taxon>Ulva</taxon>
    </lineage>
</organism>
<sequence>MYRLISFQVSEPMTQIMFQATQVSCSEFTRTQGSKQCSMPGSKHQLEAACSASPSREAVS</sequence>
<accession>A0A1C9ZPH3</accession>
<name>A0A1C9ZPH3_9CHLO</name>
<dbReference type="EMBL" id="LC088505">
    <property type="protein sequence ID" value="BAV58193.1"/>
    <property type="molecule type" value="mRNA"/>
</dbReference>
<dbReference type="AlphaFoldDB" id="A0A1C9ZPH3"/>
<gene>
    <name evidence="1" type="primary">7040m</name>
</gene>
<evidence type="ECO:0000313" key="1">
    <source>
        <dbReference type="EMBL" id="BAV58193.1"/>
    </source>
</evidence>
<protein>
    <submittedName>
        <fullName evidence="1">Uncharacterized protein</fullName>
    </submittedName>
</protein>
<reference evidence="1" key="1">
    <citation type="submission" date="2015-10" db="EMBL/GenBank/DDBJ databases">
        <title>Evolution of the mating-type locus in an isomorphic haploid-diploid life cycle and isogamy.</title>
        <authorList>
            <person name="Yamazaki T."/>
            <person name="Suzuki R."/>
            <person name="Ichihara K."/>
            <person name="Toyoda A."/>
            <person name="Kuwano K."/>
            <person name="Kawano S."/>
        </authorList>
    </citation>
    <scope>NUCLEOTIDE SEQUENCE</scope>
    <source>
        <strain evidence="1">MGEC-2</strain>
    </source>
</reference>